<comment type="caution">
    <text evidence="2">The sequence shown here is derived from an EMBL/GenBank/DDBJ whole genome shotgun (WGS) entry which is preliminary data.</text>
</comment>
<sequence>MVSPDNVQDVIHEEPVVTDEDGHADPTDCGGSEAVQDALETVRSWRLARSLEQLRSQINARFQSRSKASDGTIGDAAHATRSSDHNPWVVDSAGKGVVTAMDVSHDLAKGIDGNWLARTLVAGSDPRIKYIIWNRRICSASAIGSTPAWTWRAYTGANPHNHHLHLSVRPEASRYDDVAAWNLDAGSHESLESIDTTAEVDEEILIANALNTIGEGRREASLLTRLIDAQAEIDTLLDLYVAEQRAQTAPEDNALEAVKPGYDQLKAGYINLFDSMKVRPERAGEVAWHRTKLLQFRPRYEEVAAQTGVPWWFVGIVHGLEGSFNFKAHLHNGDPLTARTVQVPNGRPPVWNPPSDWVSSAVDALTYQKHAHQPDWSLPKTLHRFEGYNGFGYYARNINSPYLWSFSNHYTKGKFVRDGLYDPQAISKQCGAAVMLRTMIDNEDVKV</sequence>
<dbReference type="Proteomes" id="UP000017837">
    <property type="component" value="Unassembled WGS sequence"/>
</dbReference>
<dbReference type="eggNOG" id="COG5526">
    <property type="taxonomic scope" value="Bacteria"/>
</dbReference>
<gene>
    <name evidence="2" type="ORF">ABENE_08180</name>
</gene>
<evidence type="ECO:0008006" key="4">
    <source>
        <dbReference type="Google" id="ProtNLM"/>
    </source>
</evidence>
<accession>V4Q478</accession>
<keyword evidence="3" id="KW-1185">Reference proteome</keyword>
<organism evidence="2 3">
    <name type="scientific">Asticcacaulis benevestitus DSM 16100 = ATCC BAA-896</name>
    <dbReference type="NCBI Taxonomy" id="1121022"/>
    <lineage>
        <taxon>Bacteria</taxon>
        <taxon>Pseudomonadati</taxon>
        <taxon>Pseudomonadota</taxon>
        <taxon>Alphaproteobacteria</taxon>
        <taxon>Caulobacterales</taxon>
        <taxon>Caulobacteraceae</taxon>
        <taxon>Asticcacaulis</taxon>
    </lineage>
</organism>
<feature type="compositionally biased region" description="Basic and acidic residues" evidence="1">
    <location>
        <begin position="10"/>
        <end position="26"/>
    </location>
</feature>
<dbReference type="STRING" id="1121022.GCA_000376105_02652"/>
<dbReference type="RefSeq" id="WP_018082319.1">
    <property type="nucleotide sequence ID" value="NZ_AQWM01000013.1"/>
</dbReference>
<dbReference type="AlphaFoldDB" id="V4Q478"/>
<evidence type="ECO:0000313" key="3">
    <source>
        <dbReference type="Proteomes" id="UP000017837"/>
    </source>
</evidence>
<evidence type="ECO:0000313" key="2">
    <source>
        <dbReference type="EMBL" id="ESQ92605.1"/>
    </source>
</evidence>
<dbReference type="eggNOG" id="COG3772">
    <property type="taxonomic scope" value="Bacteria"/>
</dbReference>
<reference evidence="2 3" key="1">
    <citation type="journal article" date="2014" name="Nature">
        <title>Sequential evolution of bacterial morphology by co-option of a developmental regulator.</title>
        <authorList>
            <person name="Jiang C."/>
            <person name="Brown P.J."/>
            <person name="Ducret A."/>
            <person name="Brun Y.V."/>
        </authorList>
    </citation>
    <scope>NUCLEOTIDE SEQUENCE [LARGE SCALE GENOMIC DNA]</scope>
    <source>
        <strain evidence="2 3">DSM 16100</strain>
    </source>
</reference>
<dbReference type="PATRIC" id="fig|1121022.4.peg.1646"/>
<protein>
    <recommendedName>
        <fullName evidence="4">Lysozyme family protein</fullName>
    </recommendedName>
</protein>
<evidence type="ECO:0000256" key="1">
    <source>
        <dbReference type="SAM" id="MobiDB-lite"/>
    </source>
</evidence>
<dbReference type="EMBL" id="AWGB01000012">
    <property type="protein sequence ID" value="ESQ92605.1"/>
    <property type="molecule type" value="Genomic_DNA"/>
</dbReference>
<feature type="region of interest" description="Disordered" evidence="1">
    <location>
        <begin position="1"/>
        <end position="27"/>
    </location>
</feature>
<name>V4Q478_9CAUL</name>
<proteinExistence type="predicted"/>
<feature type="region of interest" description="Disordered" evidence="1">
    <location>
        <begin position="61"/>
        <end position="88"/>
    </location>
</feature>